<comment type="caution">
    <text evidence="2">The sequence shown here is derived from an EMBL/GenBank/DDBJ whole genome shotgun (WGS) entry which is preliminary data.</text>
</comment>
<keyword evidence="3" id="KW-1185">Reference proteome</keyword>
<protein>
    <submittedName>
        <fullName evidence="2">Uncharacterized protein</fullName>
    </submittedName>
</protein>
<feature type="compositionally biased region" description="Basic and acidic residues" evidence="1">
    <location>
        <begin position="332"/>
        <end position="358"/>
    </location>
</feature>
<gene>
    <name evidence="2" type="ORF">ECRASSUSDP1_LOCUS6453</name>
</gene>
<dbReference type="Proteomes" id="UP001295684">
    <property type="component" value="Unassembled WGS sequence"/>
</dbReference>
<accession>A0AAD1UAI3</accession>
<dbReference type="AlphaFoldDB" id="A0AAD1UAI3"/>
<evidence type="ECO:0000313" key="3">
    <source>
        <dbReference type="Proteomes" id="UP001295684"/>
    </source>
</evidence>
<name>A0AAD1UAI3_EUPCR</name>
<sequence length="412" mass="47559">MPRDLKFQDFCPKSITKLTKNPKNKKNGPIKKQVQMMKKPDVHVLNQNPPQTPKDLSGLSTKVIKVEPINNPIIKEMLNESDINQSIVINTNGHYKVPEWKKTLKVIDRQEGQKYNRNENHEYYYEGDSKIFTSKNTSLNLSKLPNLKSNKSKFNVGSKTTRMECIASSIDYKKGFLDKLISERSRLKEIDSGQKVYQSPGMKYLRYKRDLSCIPKSISATTLRKNQGSETFVVTRHKKSLPQLRKKLRDYNSHSSNLCDISRINQKRNLDPLYYQNPASSISIQTFSPKQKKRKKKRFQFPQIIKVDYDSEDYDVSSVELEWEKELKTLEQPKKNEDAKKESAPQVKEDKILDEKKPVIPPIKVKKHTSRNKKALLKPRKKASTLKRSIVGGISSLNLSGIKNYGNSLMKS</sequence>
<evidence type="ECO:0000256" key="1">
    <source>
        <dbReference type="SAM" id="MobiDB-lite"/>
    </source>
</evidence>
<proteinExistence type="predicted"/>
<feature type="region of interest" description="Disordered" evidence="1">
    <location>
        <begin position="332"/>
        <end position="382"/>
    </location>
</feature>
<feature type="compositionally biased region" description="Basic residues" evidence="1">
    <location>
        <begin position="364"/>
        <end position="382"/>
    </location>
</feature>
<organism evidence="2 3">
    <name type="scientific">Euplotes crassus</name>
    <dbReference type="NCBI Taxonomy" id="5936"/>
    <lineage>
        <taxon>Eukaryota</taxon>
        <taxon>Sar</taxon>
        <taxon>Alveolata</taxon>
        <taxon>Ciliophora</taxon>
        <taxon>Intramacronucleata</taxon>
        <taxon>Spirotrichea</taxon>
        <taxon>Hypotrichia</taxon>
        <taxon>Euplotida</taxon>
        <taxon>Euplotidae</taxon>
        <taxon>Moneuplotes</taxon>
    </lineage>
</organism>
<dbReference type="EMBL" id="CAMPGE010006257">
    <property type="protein sequence ID" value="CAI2365103.1"/>
    <property type="molecule type" value="Genomic_DNA"/>
</dbReference>
<reference evidence="2" key="1">
    <citation type="submission" date="2023-07" db="EMBL/GenBank/DDBJ databases">
        <authorList>
            <consortium name="AG Swart"/>
            <person name="Singh M."/>
            <person name="Singh A."/>
            <person name="Seah K."/>
            <person name="Emmerich C."/>
        </authorList>
    </citation>
    <scope>NUCLEOTIDE SEQUENCE</scope>
    <source>
        <strain evidence="2">DP1</strain>
    </source>
</reference>
<evidence type="ECO:0000313" key="2">
    <source>
        <dbReference type="EMBL" id="CAI2365103.1"/>
    </source>
</evidence>